<protein>
    <recommendedName>
        <fullName evidence="3">Peptidase metallopeptidase domain-containing protein</fullName>
    </recommendedName>
</protein>
<reference evidence="2" key="1">
    <citation type="submission" date="2017-05" db="EMBL/GenBank/DDBJ databases">
        <title>The Genome Sequence of EEnterococcus faecalis 9F2_4866.</title>
        <authorList>
            <consortium name="The Broad Institute Genomics Platform"/>
            <consortium name="The Broad Institute Genomic Center for Infectious Diseases"/>
            <person name="Earl A."/>
            <person name="Manson A."/>
            <person name="Schwartman J."/>
            <person name="Gilmore M."/>
            <person name="Abouelleil A."/>
            <person name="Cao P."/>
            <person name="Chapman S."/>
            <person name="Cusick C."/>
            <person name="Shea T."/>
            <person name="Young S."/>
            <person name="Neafsey D."/>
            <person name="Nusbaum C."/>
            <person name="Birren B."/>
        </authorList>
    </citation>
    <scope>NUCLEOTIDE SEQUENCE [LARGE SCALE GENOMIC DNA]</scope>
    <source>
        <strain evidence="2">12C11_DIV0727</strain>
    </source>
</reference>
<evidence type="ECO:0008006" key="3">
    <source>
        <dbReference type="Google" id="ProtNLM"/>
    </source>
</evidence>
<gene>
    <name evidence="1" type="ORF">A5866_001729</name>
</gene>
<dbReference type="SUPFAM" id="SSF55486">
    <property type="entry name" value="Metalloproteases ('zincins'), catalytic domain"/>
    <property type="match status" value="1"/>
</dbReference>
<dbReference type="RefSeq" id="WP_086443782.1">
    <property type="nucleotide sequence ID" value="NZ_CP147248.1"/>
</dbReference>
<accession>A0ABZ2T5K6</accession>
<dbReference type="PROSITE" id="PS51257">
    <property type="entry name" value="PROKAR_LIPOPROTEIN"/>
    <property type="match status" value="1"/>
</dbReference>
<keyword evidence="2" id="KW-1185">Reference proteome</keyword>
<dbReference type="InterPro" id="IPR024079">
    <property type="entry name" value="MetalloPept_cat_dom_sf"/>
</dbReference>
<dbReference type="EMBL" id="CP147248">
    <property type="protein sequence ID" value="WYJ86645.1"/>
    <property type="molecule type" value="Genomic_DNA"/>
</dbReference>
<evidence type="ECO:0000313" key="2">
    <source>
        <dbReference type="Proteomes" id="UP000195080"/>
    </source>
</evidence>
<name>A0ABZ2T5K6_9ENTE</name>
<dbReference type="Proteomes" id="UP000195080">
    <property type="component" value="Chromosome"/>
</dbReference>
<sequence length="402" mass="44593">MKKRGLILSVILAIAGCLYIGKTDVFAENGATNQRVTINQLTPEYCNVGGKITVNIYHQAQLEKLTSITHGDTYSGNTSLDTVSTKHVYQLEGDNLKNFVGSDGILKLYNTSEMMTLQMVQSAAEYWNTLAGTKIVEIVRTQAESDETIRDSDTNGIMVNGKITYPLGGQTYNGEGILFYPNHWHLDETTLPDAFKNNWKEATLIHEIGHALGIPHLGGGADGANAIRDNVLGTEFMSSWAVGVHGSPLENINGVKSSKIDAAALAMAGLTWEKPKKLASWLFSEEDTCVVYNNGNIASSVPYGVELDFKGNYIQAKQIVDQYLLMGEKNYNVYRVTDDVLENHHFERVSNYTTTKNLNINNKIIHVIGYYPSTKGNPYYRVEVENQEYVINSAVFVDKVRI</sequence>
<proteinExistence type="predicted"/>
<organism evidence="1 2">
    <name type="scientific">Candidatus Enterococcus lemimoniae</name>
    <dbReference type="NCBI Taxonomy" id="1834167"/>
    <lineage>
        <taxon>Bacteria</taxon>
        <taxon>Bacillati</taxon>
        <taxon>Bacillota</taxon>
        <taxon>Bacilli</taxon>
        <taxon>Lactobacillales</taxon>
        <taxon>Enterococcaceae</taxon>
        <taxon>Enterococcus</taxon>
    </lineage>
</organism>
<dbReference type="Gene3D" id="3.40.390.10">
    <property type="entry name" value="Collagenase (Catalytic Domain)"/>
    <property type="match status" value="1"/>
</dbReference>
<evidence type="ECO:0000313" key="1">
    <source>
        <dbReference type="EMBL" id="WYJ86645.1"/>
    </source>
</evidence>